<evidence type="ECO:0000259" key="1">
    <source>
        <dbReference type="PROSITE" id="PS50995"/>
    </source>
</evidence>
<dbReference type="EMBL" id="JAGGMS010000001">
    <property type="protein sequence ID" value="MBP2184407.1"/>
    <property type="molecule type" value="Genomic_DNA"/>
</dbReference>
<dbReference type="PROSITE" id="PS50995">
    <property type="entry name" value="HTH_MARR_2"/>
    <property type="match status" value="1"/>
</dbReference>
<keyword evidence="2" id="KW-0238">DNA-binding</keyword>
<evidence type="ECO:0000313" key="2">
    <source>
        <dbReference type="EMBL" id="MBP2184407.1"/>
    </source>
</evidence>
<accession>A0ABS4PY99</accession>
<dbReference type="InterPro" id="IPR036388">
    <property type="entry name" value="WH-like_DNA-bd_sf"/>
</dbReference>
<dbReference type="Gene3D" id="1.10.10.10">
    <property type="entry name" value="Winged helix-like DNA-binding domain superfamily/Winged helix DNA-binding domain"/>
    <property type="match status" value="1"/>
</dbReference>
<sequence length="165" mass="18080">MAARNSTTARIGELLRDYGLLGLRMGEAFAERLGMEHVDLRALTLIGQADRAGTPQTVSGLRHQLGLSAGGTTLVLDRLERAGHVQRVRDARDRRAVRLVLTADGRNAGRQYFGGLSDRLHDVATDFSEDDLATVRRFLEAVIELTGEHLTTPPPPQPAARPHRD</sequence>
<comment type="caution">
    <text evidence="2">The sequence shown here is derived from an EMBL/GenBank/DDBJ whole genome shotgun (WGS) entry which is preliminary data.</text>
</comment>
<protein>
    <submittedName>
        <fullName evidence="2">DNA-binding MarR family transcriptional regulator</fullName>
    </submittedName>
</protein>
<dbReference type="Proteomes" id="UP000741013">
    <property type="component" value="Unassembled WGS sequence"/>
</dbReference>
<dbReference type="InterPro" id="IPR036390">
    <property type="entry name" value="WH_DNA-bd_sf"/>
</dbReference>
<dbReference type="GO" id="GO:0003677">
    <property type="term" value="F:DNA binding"/>
    <property type="evidence" value="ECO:0007669"/>
    <property type="project" value="UniProtKB-KW"/>
</dbReference>
<dbReference type="Pfam" id="PF01047">
    <property type="entry name" value="MarR"/>
    <property type="match status" value="1"/>
</dbReference>
<proteinExistence type="predicted"/>
<dbReference type="InterPro" id="IPR039422">
    <property type="entry name" value="MarR/SlyA-like"/>
</dbReference>
<dbReference type="RefSeq" id="WP_209667427.1">
    <property type="nucleotide sequence ID" value="NZ_JAGGMS010000001.1"/>
</dbReference>
<dbReference type="SUPFAM" id="SSF46785">
    <property type="entry name" value="Winged helix' DNA-binding domain"/>
    <property type="match status" value="1"/>
</dbReference>
<keyword evidence="3" id="KW-1185">Reference proteome</keyword>
<name>A0ABS4PY99_9PSEU</name>
<dbReference type="InterPro" id="IPR000835">
    <property type="entry name" value="HTH_MarR-typ"/>
</dbReference>
<gene>
    <name evidence="2" type="ORF">JOM49_005933</name>
</gene>
<dbReference type="PANTHER" id="PTHR33164:SF106">
    <property type="entry name" value="TRANSCRIPTIONAL REGULATORY PROTEIN"/>
    <property type="match status" value="1"/>
</dbReference>
<evidence type="ECO:0000313" key="3">
    <source>
        <dbReference type="Proteomes" id="UP000741013"/>
    </source>
</evidence>
<feature type="domain" description="HTH marR-type" evidence="1">
    <location>
        <begin position="1"/>
        <end position="144"/>
    </location>
</feature>
<organism evidence="2 3">
    <name type="scientific">Amycolatopsis magusensis</name>
    <dbReference type="NCBI Taxonomy" id="882444"/>
    <lineage>
        <taxon>Bacteria</taxon>
        <taxon>Bacillati</taxon>
        <taxon>Actinomycetota</taxon>
        <taxon>Actinomycetes</taxon>
        <taxon>Pseudonocardiales</taxon>
        <taxon>Pseudonocardiaceae</taxon>
        <taxon>Amycolatopsis</taxon>
    </lineage>
</organism>
<dbReference type="SMART" id="SM00347">
    <property type="entry name" value="HTH_MARR"/>
    <property type="match status" value="1"/>
</dbReference>
<dbReference type="PRINTS" id="PR00598">
    <property type="entry name" value="HTHMARR"/>
</dbReference>
<dbReference type="PANTHER" id="PTHR33164">
    <property type="entry name" value="TRANSCRIPTIONAL REGULATOR, MARR FAMILY"/>
    <property type="match status" value="1"/>
</dbReference>
<reference evidence="2 3" key="1">
    <citation type="submission" date="2021-03" db="EMBL/GenBank/DDBJ databases">
        <title>Sequencing the genomes of 1000 actinobacteria strains.</title>
        <authorList>
            <person name="Klenk H.-P."/>
        </authorList>
    </citation>
    <scope>NUCLEOTIDE SEQUENCE [LARGE SCALE GENOMIC DNA]</scope>
    <source>
        <strain evidence="2 3">DSM 45510</strain>
    </source>
</reference>